<keyword evidence="3" id="KW-1185">Reference proteome</keyword>
<evidence type="ECO:0000313" key="2">
    <source>
        <dbReference type="EMBL" id="KRN14559.1"/>
    </source>
</evidence>
<feature type="transmembrane region" description="Helical" evidence="1">
    <location>
        <begin position="251"/>
        <end position="273"/>
    </location>
</feature>
<evidence type="ECO:0000313" key="3">
    <source>
        <dbReference type="Proteomes" id="UP000051521"/>
    </source>
</evidence>
<reference evidence="2 3" key="1">
    <citation type="journal article" date="2015" name="Genome Announc.">
        <title>Expanding the biotechnology potential of lactobacilli through comparative genomics of 213 strains and associated genera.</title>
        <authorList>
            <person name="Sun Z."/>
            <person name="Harris H.M."/>
            <person name="McCann A."/>
            <person name="Guo C."/>
            <person name="Argimon S."/>
            <person name="Zhang W."/>
            <person name="Yang X."/>
            <person name="Jeffery I.B."/>
            <person name="Cooney J.C."/>
            <person name="Kagawa T.F."/>
            <person name="Liu W."/>
            <person name="Song Y."/>
            <person name="Salvetti E."/>
            <person name="Wrobel A."/>
            <person name="Rasinkangas P."/>
            <person name="Parkhill J."/>
            <person name="Rea M.C."/>
            <person name="O'Sullivan O."/>
            <person name="Ritari J."/>
            <person name="Douillard F.P."/>
            <person name="Paul Ross R."/>
            <person name="Yang R."/>
            <person name="Briner A.E."/>
            <person name="Felis G.E."/>
            <person name="de Vos W.M."/>
            <person name="Barrangou R."/>
            <person name="Klaenhammer T.R."/>
            <person name="Caufield P.W."/>
            <person name="Cui Y."/>
            <person name="Zhang H."/>
            <person name="O'Toole P.W."/>
        </authorList>
    </citation>
    <scope>NUCLEOTIDE SEQUENCE [LARGE SCALE GENOMIC DNA]</scope>
    <source>
        <strain evidence="2 3">DSM 23908</strain>
    </source>
</reference>
<comment type="caution">
    <text evidence="2">The sequence shown here is derived from an EMBL/GenBank/DDBJ whole genome shotgun (WGS) entry which is preliminary data.</text>
</comment>
<organism evidence="2 3">
    <name type="scientific">Lactobacillus gigeriorum DSM 23908 = CRBIP 24.85</name>
    <dbReference type="NCBI Taxonomy" id="1423751"/>
    <lineage>
        <taxon>Bacteria</taxon>
        <taxon>Bacillati</taxon>
        <taxon>Bacillota</taxon>
        <taxon>Bacilli</taxon>
        <taxon>Lactobacillales</taxon>
        <taxon>Lactobacillaceae</taxon>
        <taxon>Lactobacillus</taxon>
    </lineage>
</organism>
<evidence type="ECO:0008006" key="4">
    <source>
        <dbReference type="Google" id="ProtNLM"/>
    </source>
</evidence>
<protein>
    <recommendedName>
        <fullName evidence="4">ABC transporter permease</fullName>
    </recommendedName>
</protein>
<sequence length="282" mass="31941">MMLTFGQLMRPLLKRKNKLSYLFLVLGMIASAVISVWTTVSVQTGHSNMFSEGFGVRRLDIFGTFFMSFFIITITIFVLGEMIYFIASVYITEKINRSSTWRLAAISDNKFYIANILTSFLSLVYYSFLQIIVALISLGLGLVLSPDLRKGAHFSLGHISQSDLNSVITTMLLSVCLIILTNIFWYLIVGTYHFLSRTMIDFLPFANKFISATVKLMLLIVFFYISAKSIDMLSEGHFLGVIMRINDSTPLVNQIVLISLLDAVLLILNLVLFDRFIEAKQK</sequence>
<keyword evidence="1" id="KW-1133">Transmembrane helix</keyword>
<proteinExistence type="predicted"/>
<name>A0ABR5PX59_9LACO</name>
<feature type="transmembrane region" description="Helical" evidence="1">
    <location>
        <begin position="21"/>
        <end position="42"/>
    </location>
</feature>
<feature type="transmembrane region" description="Helical" evidence="1">
    <location>
        <begin position="62"/>
        <end position="91"/>
    </location>
</feature>
<evidence type="ECO:0000256" key="1">
    <source>
        <dbReference type="SAM" id="Phobius"/>
    </source>
</evidence>
<dbReference type="EMBL" id="AYZO01000002">
    <property type="protein sequence ID" value="KRN14559.1"/>
    <property type="molecule type" value="Genomic_DNA"/>
</dbReference>
<accession>A0ABR5PX59</accession>
<keyword evidence="1" id="KW-0472">Membrane</keyword>
<keyword evidence="1" id="KW-0812">Transmembrane</keyword>
<gene>
    <name evidence="2" type="ORF">FC38_GL000642</name>
</gene>
<feature type="transmembrane region" description="Helical" evidence="1">
    <location>
        <begin position="209"/>
        <end position="227"/>
    </location>
</feature>
<feature type="transmembrane region" description="Helical" evidence="1">
    <location>
        <begin position="111"/>
        <end position="144"/>
    </location>
</feature>
<dbReference type="Proteomes" id="UP000051521">
    <property type="component" value="Unassembled WGS sequence"/>
</dbReference>
<feature type="transmembrane region" description="Helical" evidence="1">
    <location>
        <begin position="164"/>
        <end position="188"/>
    </location>
</feature>